<proteinExistence type="predicted"/>
<dbReference type="EMBL" id="JAKRKC020000002">
    <property type="protein sequence ID" value="MCK2218333.1"/>
    <property type="molecule type" value="Genomic_DNA"/>
</dbReference>
<dbReference type="Proteomes" id="UP001317259">
    <property type="component" value="Unassembled WGS sequence"/>
</dbReference>
<gene>
    <name evidence="1" type="ORF">MF672_031750</name>
</gene>
<protein>
    <submittedName>
        <fullName evidence="1">Uncharacterized protein</fullName>
    </submittedName>
</protein>
<evidence type="ECO:0000313" key="2">
    <source>
        <dbReference type="Proteomes" id="UP001317259"/>
    </source>
</evidence>
<reference evidence="1 2" key="1">
    <citation type="submission" date="2022-04" db="EMBL/GenBank/DDBJ databases">
        <title>Genome draft of Actinomadura sp. ATCC 31491.</title>
        <authorList>
            <person name="Shi X."/>
            <person name="Du Y."/>
        </authorList>
    </citation>
    <scope>NUCLEOTIDE SEQUENCE [LARGE SCALE GENOMIC DNA]</scope>
    <source>
        <strain evidence="1 2">ATCC 31491</strain>
    </source>
</reference>
<accession>A0ABT0G178</accession>
<keyword evidence="2" id="KW-1185">Reference proteome</keyword>
<name>A0ABT0G178_9ACTN</name>
<dbReference type="RefSeq" id="WP_242378110.1">
    <property type="nucleotide sequence ID" value="NZ_JAKRKC020000002.1"/>
</dbReference>
<sequence length="55" mass="6200">MTAQNLHHMDAATGLARTRDLLRPGTAHRAVKGNWKHSSPHLLMRYSVVWRKPAG</sequence>
<evidence type="ECO:0000313" key="1">
    <source>
        <dbReference type="EMBL" id="MCK2218333.1"/>
    </source>
</evidence>
<comment type="caution">
    <text evidence="1">The sequence shown here is derived from an EMBL/GenBank/DDBJ whole genome shotgun (WGS) entry which is preliminary data.</text>
</comment>
<organism evidence="1 2">
    <name type="scientific">Actinomadura luzonensis</name>
    <dbReference type="NCBI Taxonomy" id="2805427"/>
    <lineage>
        <taxon>Bacteria</taxon>
        <taxon>Bacillati</taxon>
        <taxon>Actinomycetota</taxon>
        <taxon>Actinomycetes</taxon>
        <taxon>Streptosporangiales</taxon>
        <taxon>Thermomonosporaceae</taxon>
        <taxon>Actinomadura</taxon>
    </lineage>
</organism>